<comment type="caution">
    <text evidence="1">The sequence shown here is derived from an EMBL/GenBank/DDBJ whole genome shotgun (WGS) entry which is preliminary data.</text>
</comment>
<evidence type="ECO:0000313" key="2">
    <source>
        <dbReference type="Proteomes" id="UP000629619"/>
    </source>
</evidence>
<dbReference type="RefSeq" id="WP_203683319.1">
    <property type="nucleotide sequence ID" value="NZ_BOMW01000056.1"/>
</dbReference>
<dbReference type="EMBL" id="BOMW01000056">
    <property type="protein sequence ID" value="GIF07942.1"/>
    <property type="molecule type" value="Genomic_DNA"/>
</dbReference>
<protein>
    <submittedName>
        <fullName evidence="1">Uncharacterized protein</fullName>
    </submittedName>
</protein>
<organism evidence="1 2">
    <name type="scientific">Actinoplanes siamensis</name>
    <dbReference type="NCBI Taxonomy" id="1223317"/>
    <lineage>
        <taxon>Bacteria</taxon>
        <taxon>Bacillati</taxon>
        <taxon>Actinomycetota</taxon>
        <taxon>Actinomycetes</taxon>
        <taxon>Micromonosporales</taxon>
        <taxon>Micromonosporaceae</taxon>
        <taxon>Actinoplanes</taxon>
    </lineage>
</organism>
<dbReference type="Pfam" id="PF19599">
    <property type="entry name" value="DUF6104"/>
    <property type="match status" value="1"/>
</dbReference>
<dbReference type="InterPro" id="IPR046086">
    <property type="entry name" value="DUF6104"/>
</dbReference>
<evidence type="ECO:0000313" key="1">
    <source>
        <dbReference type="EMBL" id="GIF07942.1"/>
    </source>
</evidence>
<proteinExistence type="predicted"/>
<name>A0A919TMR0_9ACTN</name>
<accession>A0A919TMR0</accession>
<reference evidence="1" key="1">
    <citation type="submission" date="2021-01" db="EMBL/GenBank/DDBJ databases">
        <title>Whole genome shotgun sequence of Actinoplanes siamensis NBRC 109076.</title>
        <authorList>
            <person name="Komaki H."/>
            <person name="Tamura T."/>
        </authorList>
    </citation>
    <scope>NUCLEOTIDE SEQUENCE</scope>
    <source>
        <strain evidence="1">NBRC 109076</strain>
    </source>
</reference>
<sequence>MYFTDRGIEELVQRRGEETVTLEWLGEQLRTFVDLNPEFETPIERLATWLARDDEDEE</sequence>
<keyword evidence="2" id="KW-1185">Reference proteome</keyword>
<dbReference type="AlphaFoldDB" id="A0A919TMR0"/>
<dbReference type="Proteomes" id="UP000629619">
    <property type="component" value="Unassembled WGS sequence"/>
</dbReference>
<gene>
    <name evidence="1" type="ORF">Asi03nite_54800</name>
</gene>